<dbReference type="InterPro" id="IPR014729">
    <property type="entry name" value="Rossmann-like_a/b/a_fold"/>
</dbReference>
<reference evidence="3 4" key="1">
    <citation type="submission" date="2019-02" db="EMBL/GenBank/DDBJ databases">
        <title>Deep-cultivation of Planctomycetes and their phenomic and genomic characterization uncovers novel biology.</title>
        <authorList>
            <person name="Wiegand S."/>
            <person name="Jogler M."/>
            <person name="Boedeker C."/>
            <person name="Pinto D."/>
            <person name="Vollmers J."/>
            <person name="Rivas-Marin E."/>
            <person name="Kohn T."/>
            <person name="Peeters S.H."/>
            <person name="Heuer A."/>
            <person name="Rast P."/>
            <person name="Oberbeckmann S."/>
            <person name="Bunk B."/>
            <person name="Jeske O."/>
            <person name="Meyerdierks A."/>
            <person name="Storesund J.E."/>
            <person name="Kallscheuer N."/>
            <person name="Luecker S."/>
            <person name="Lage O.M."/>
            <person name="Pohl T."/>
            <person name="Merkel B.J."/>
            <person name="Hornburger P."/>
            <person name="Mueller R.-W."/>
            <person name="Bruemmer F."/>
            <person name="Labrenz M."/>
            <person name="Spormann A.M."/>
            <person name="Op Den Camp H."/>
            <person name="Overmann J."/>
            <person name="Amann R."/>
            <person name="Jetten M.S.M."/>
            <person name="Mascher T."/>
            <person name="Medema M.H."/>
            <person name="Devos D.P."/>
            <person name="Kaster A.-K."/>
            <person name="Ovreas L."/>
            <person name="Rohde M."/>
            <person name="Galperin M.Y."/>
            <person name="Jogler C."/>
        </authorList>
    </citation>
    <scope>NUCLEOTIDE SEQUENCE [LARGE SCALE GENOMIC DNA]</scope>
    <source>
        <strain evidence="3 4">Q31b</strain>
    </source>
</reference>
<evidence type="ECO:0000256" key="1">
    <source>
        <dbReference type="ARBA" id="ARBA00008791"/>
    </source>
</evidence>
<dbReference type="InterPro" id="IPR006016">
    <property type="entry name" value="UspA"/>
</dbReference>
<protein>
    <submittedName>
        <fullName evidence="3">Universal stress protein</fullName>
    </submittedName>
</protein>
<dbReference type="InterPro" id="IPR051688">
    <property type="entry name" value="USP_A"/>
</dbReference>
<feature type="domain" description="UspA" evidence="2">
    <location>
        <begin position="2"/>
        <end position="140"/>
    </location>
</feature>
<dbReference type="AlphaFoldDB" id="A0A5C6ECL1"/>
<gene>
    <name evidence="3" type="ORF">Q31b_04570</name>
</gene>
<dbReference type="Proteomes" id="UP000315471">
    <property type="component" value="Unassembled WGS sequence"/>
</dbReference>
<dbReference type="OrthoDB" id="6368426at2"/>
<dbReference type="Gene3D" id="3.40.50.620">
    <property type="entry name" value="HUPs"/>
    <property type="match status" value="2"/>
</dbReference>
<keyword evidence="4" id="KW-1185">Reference proteome</keyword>
<evidence type="ECO:0000259" key="2">
    <source>
        <dbReference type="Pfam" id="PF00582"/>
    </source>
</evidence>
<accession>A0A5C6ECL1</accession>
<comment type="caution">
    <text evidence="3">The sequence shown here is derived from an EMBL/GenBank/DDBJ whole genome shotgun (WGS) entry which is preliminary data.</text>
</comment>
<comment type="similarity">
    <text evidence="1">Belongs to the universal stress protein A family.</text>
</comment>
<name>A0A5C6ECL1_9BACT</name>
<evidence type="ECO:0000313" key="4">
    <source>
        <dbReference type="Proteomes" id="UP000315471"/>
    </source>
</evidence>
<dbReference type="PRINTS" id="PR01438">
    <property type="entry name" value="UNVRSLSTRESS"/>
</dbReference>
<dbReference type="Pfam" id="PF00582">
    <property type="entry name" value="Usp"/>
    <property type="match status" value="2"/>
</dbReference>
<dbReference type="PANTHER" id="PTHR43010:SF1">
    <property type="entry name" value="USPA DOMAIN-CONTAINING PROTEIN"/>
    <property type="match status" value="1"/>
</dbReference>
<dbReference type="EMBL" id="SJPY01000001">
    <property type="protein sequence ID" value="TWU45286.1"/>
    <property type="molecule type" value="Genomic_DNA"/>
</dbReference>
<dbReference type="SUPFAM" id="SSF52402">
    <property type="entry name" value="Adenine nucleotide alpha hydrolases-like"/>
    <property type="match status" value="2"/>
</dbReference>
<organism evidence="3 4">
    <name type="scientific">Novipirellula aureliae</name>
    <dbReference type="NCBI Taxonomy" id="2527966"/>
    <lineage>
        <taxon>Bacteria</taxon>
        <taxon>Pseudomonadati</taxon>
        <taxon>Planctomycetota</taxon>
        <taxon>Planctomycetia</taxon>
        <taxon>Pirellulales</taxon>
        <taxon>Pirellulaceae</taxon>
        <taxon>Novipirellula</taxon>
    </lineage>
</organism>
<evidence type="ECO:0000313" key="3">
    <source>
        <dbReference type="EMBL" id="TWU45286.1"/>
    </source>
</evidence>
<dbReference type="PANTHER" id="PTHR43010">
    <property type="entry name" value="UNIVERSAL STRESS PROTEIN SLR1230"/>
    <property type="match status" value="1"/>
</dbReference>
<feature type="domain" description="UspA" evidence="2">
    <location>
        <begin position="160"/>
        <end position="295"/>
    </location>
</feature>
<sequence length="298" mass="33044">MTNVVLAIDGSEQAEHAASFLCQLPLPKPVKVTLVSNVFIPSYEDETIDPLGRDFRQHQEEETKQFHDRATSILGDFADSIERKVVHGHIGHSIVKTGEDAHADIIVMGAKGHSQIARMLLGSTSDYVATHAKCNVIVVRGKSDSAATATPPTRPLNFTIALNETSASDAACAEIEKLDWNPDTSLNLLTVVPLFQSFSQDLMPNIVEYRAEQRTAAMRYLEKARDRFEKTSHHISLDIIESPHVGESIVNEVEQRESDMVVVGDSERSTITRMLLGSTSRFVLRHAQCTVWVARTNR</sequence>
<dbReference type="CDD" id="cd00293">
    <property type="entry name" value="USP-like"/>
    <property type="match status" value="2"/>
</dbReference>
<proteinExistence type="inferred from homology"/>
<dbReference type="RefSeq" id="WP_146598016.1">
    <property type="nucleotide sequence ID" value="NZ_SJPY01000001.1"/>
</dbReference>
<dbReference type="InterPro" id="IPR006015">
    <property type="entry name" value="Universal_stress_UspA"/>
</dbReference>